<accession>A0A3D9IX77</accession>
<protein>
    <submittedName>
        <fullName evidence="2">Uncharacterized protein</fullName>
    </submittedName>
</protein>
<dbReference type="AlphaFoldDB" id="A0A3D9IX77"/>
<keyword evidence="1" id="KW-0472">Membrane</keyword>
<comment type="caution">
    <text evidence="2">The sequence shown here is derived from an EMBL/GenBank/DDBJ whole genome shotgun (WGS) entry which is preliminary data.</text>
</comment>
<gene>
    <name evidence="2" type="ORF">DFP95_101820</name>
</gene>
<proteinExistence type="predicted"/>
<feature type="transmembrane region" description="Helical" evidence="1">
    <location>
        <begin position="36"/>
        <end position="58"/>
    </location>
</feature>
<reference evidence="2 3" key="1">
    <citation type="submission" date="2018-07" db="EMBL/GenBank/DDBJ databases">
        <title>Genomic Encyclopedia of Type Strains, Phase III (KMG-III): the genomes of soil and plant-associated and newly described type strains.</title>
        <authorList>
            <person name="Whitman W."/>
        </authorList>
    </citation>
    <scope>NUCLEOTIDE SEQUENCE [LARGE SCALE GENOMIC DNA]</scope>
    <source>
        <strain evidence="2 3">CECT 8236</strain>
    </source>
</reference>
<feature type="transmembrane region" description="Helical" evidence="1">
    <location>
        <begin position="70"/>
        <end position="87"/>
    </location>
</feature>
<keyword evidence="1" id="KW-0812">Transmembrane</keyword>
<keyword evidence="1" id="KW-1133">Transmembrane helix</keyword>
<sequence>MQLDNFKDELDLFPVSNDAKELLLELRSRKVRLNKLIIYFLVSLFLEIIVLVKFKFSFYLLFQTMLSNPIFSYIFILSTAVLIYCLIEMSKVSKNLELLRLETIDKIERFCTDWTITEKSQLRDQLSNFIKTSINVNIRFKT</sequence>
<evidence type="ECO:0000256" key="1">
    <source>
        <dbReference type="SAM" id="Phobius"/>
    </source>
</evidence>
<evidence type="ECO:0000313" key="3">
    <source>
        <dbReference type="Proteomes" id="UP000256869"/>
    </source>
</evidence>
<evidence type="ECO:0000313" key="2">
    <source>
        <dbReference type="EMBL" id="RED66321.1"/>
    </source>
</evidence>
<name>A0A3D9IX77_9BACL</name>
<keyword evidence="3" id="KW-1185">Reference proteome</keyword>
<dbReference type="Proteomes" id="UP000256869">
    <property type="component" value="Unassembled WGS sequence"/>
</dbReference>
<organism evidence="2 3">
    <name type="scientific">Cohnella lupini</name>
    <dbReference type="NCBI Taxonomy" id="1294267"/>
    <lineage>
        <taxon>Bacteria</taxon>
        <taxon>Bacillati</taxon>
        <taxon>Bacillota</taxon>
        <taxon>Bacilli</taxon>
        <taxon>Bacillales</taxon>
        <taxon>Paenibacillaceae</taxon>
        <taxon>Cohnella</taxon>
    </lineage>
</organism>
<dbReference type="EMBL" id="QRDY01000001">
    <property type="protein sequence ID" value="RED66321.1"/>
    <property type="molecule type" value="Genomic_DNA"/>
</dbReference>